<evidence type="ECO:0000313" key="1">
    <source>
        <dbReference type="EMBL" id="KAE8736306.1"/>
    </source>
</evidence>
<evidence type="ECO:0000313" key="2">
    <source>
        <dbReference type="Proteomes" id="UP000436088"/>
    </source>
</evidence>
<name>A0A6A3D4C6_HIBSY</name>
<dbReference type="Proteomes" id="UP000436088">
    <property type="component" value="Unassembled WGS sequence"/>
</dbReference>
<dbReference type="PANTHER" id="PTHR46554:SF2">
    <property type="entry name" value="TFIIS N-TERMINAL DOMAIN-CONTAINING PROTEIN"/>
    <property type="match status" value="1"/>
</dbReference>
<proteinExistence type="predicted"/>
<sequence>MKGVALERWRDYFRTANSDIFDIIEHAIVLAALDCPKEFRLRREHIAEKLFTCDFIRCSGCAGVELAEMILC</sequence>
<dbReference type="AlphaFoldDB" id="A0A6A3D4C6"/>
<accession>A0A6A3D4C6</accession>
<protein>
    <submittedName>
        <fullName evidence="1">Uncharacterized protein</fullName>
    </submittedName>
</protein>
<keyword evidence="2" id="KW-1185">Reference proteome</keyword>
<comment type="caution">
    <text evidence="1">The sequence shown here is derived from an EMBL/GenBank/DDBJ whole genome shotgun (WGS) entry which is preliminary data.</text>
</comment>
<organism evidence="1 2">
    <name type="scientific">Hibiscus syriacus</name>
    <name type="common">Rose of Sharon</name>
    <dbReference type="NCBI Taxonomy" id="106335"/>
    <lineage>
        <taxon>Eukaryota</taxon>
        <taxon>Viridiplantae</taxon>
        <taxon>Streptophyta</taxon>
        <taxon>Embryophyta</taxon>
        <taxon>Tracheophyta</taxon>
        <taxon>Spermatophyta</taxon>
        <taxon>Magnoliopsida</taxon>
        <taxon>eudicotyledons</taxon>
        <taxon>Gunneridae</taxon>
        <taxon>Pentapetalae</taxon>
        <taxon>rosids</taxon>
        <taxon>malvids</taxon>
        <taxon>Malvales</taxon>
        <taxon>Malvaceae</taxon>
        <taxon>Malvoideae</taxon>
        <taxon>Hibiscus</taxon>
    </lineage>
</organism>
<gene>
    <name evidence="1" type="ORF">F3Y22_tig00000002pilonHSYRG00001</name>
</gene>
<dbReference type="PANTHER" id="PTHR46554">
    <property type="entry name" value="MEDIATOR OF RNA POLYMERASE II TRANSCRIPTION SUBUNIT 26A-RELATED"/>
    <property type="match status" value="1"/>
</dbReference>
<reference evidence="1" key="1">
    <citation type="submission" date="2019-09" db="EMBL/GenBank/DDBJ databases">
        <title>Draft genome information of white flower Hibiscus syriacus.</title>
        <authorList>
            <person name="Kim Y.-M."/>
        </authorList>
    </citation>
    <scope>NUCLEOTIDE SEQUENCE [LARGE SCALE GENOMIC DNA]</scope>
    <source>
        <strain evidence="1">YM2019G1</strain>
    </source>
</reference>
<dbReference type="EMBL" id="VEPZ02000001">
    <property type="protein sequence ID" value="KAE8736306.1"/>
    <property type="molecule type" value="Genomic_DNA"/>
</dbReference>